<dbReference type="PANTHER" id="PTHR43749:SF2">
    <property type="entry name" value="RNA-SPLICING LIGASE RTCB"/>
    <property type="match status" value="1"/>
</dbReference>
<keyword evidence="4" id="KW-0479">Metal-binding</keyword>
<evidence type="ECO:0000256" key="5">
    <source>
        <dbReference type="ARBA" id="ARBA00022741"/>
    </source>
</evidence>
<evidence type="ECO:0000313" key="11">
    <source>
        <dbReference type="Proteomes" id="UP001248581"/>
    </source>
</evidence>
<keyword evidence="8" id="KW-0464">Manganese</keyword>
<comment type="cofactor">
    <cofactor evidence="1">
        <name>Mn(2+)</name>
        <dbReference type="ChEBI" id="CHEBI:29035"/>
    </cofactor>
</comment>
<keyword evidence="6" id="KW-0692">RNA repair</keyword>
<evidence type="ECO:0000256" key="3">
    <source>
        <dbReference type="ARBA" id="ARBA00022598"/>
    </source>
</evidence>
<protein>
    <recommendedName>
        <fullName evidence="2">3'-phosphate/5'-hydroxy nucleic acid ligase</fullName>
        <ecNumber evidence="2">6.5.1.8</ecNumber>
    </recommendedName>
</protein>
<evidence type="ECO:0000256" key="2">
    <source>
        <dbReference type="ARBA" id="ARBA00012726"/>
    </source>
</evidence>
<evidence type="ECO:0000256" key="6">
    <source>
        <dbReference type="ARBA" id="ARBA00022800"/>
    </source>
</evidence>
<dbReference type="RefSeq" id="WP_348387169.1">
    <property type="nucleotide sequence ID" value="NZ_CP134146.1"/>
</dbReference>
<evidence type="ECO:0000313" key="10">
    <source>
        <dbReference type="EMBL" id="WNC68011.1"/>
    </source>
</evidence>
<dbReference type="Gene3D" id="3.90.1860.10">
    <property type="entry name" value="tRNA-splicing ligase RtcB"/>
    <property type="match status" value="1"/>
</dbReference>
<keyword evidence="11" id="KW-1185">Reference proteome</keyword>
<dbReference type="PANTHER" id="PTHR43749">
    <property type="entry name" value="RNA-SPLICING LIGASE RTCB"/>
    <property type="match status" value="1"/>
</dbReference>
<organism evidence="10 11">
    <name type="scientific">Thalassotalea nanhaiensis</name>
    <dbReference type="NCBI Taxonomy" id="3065648"/>
    <lineage>
        <taxon>Bacteria</taxon>
        <taxon>Pseudomonadati</taxon>
        <taxon>Pseudomonadota</taxon>
        <taxon>Gammaproteobacteria</taxon>
        <taxon>Alteromonadales</taxon>
        <taxon>Colwelliaceae</taxon>
        <taxon>Thalassotalea</taxon>
    </lineage>
</organism>
<evidence type="ECO:0000256" key="4">
    <source>
        <dbReference type="ARBA" id="ARBA00022723"/>
    </source>
</evidence>
<proteinExistence type="predicted"/>
<sequence>MNKSKASYRHWMSERLTPELQQQTQRLLHAKDVKHVRLMADAHLANDVCVGCVLATEKLIYPAAIGGDIGCGMLSVPLGVDADFIQSQQAEVIFKNLTHLVPIVKQAQGIPFELDRKLSNERLQHIALRDGCYQLGTLGRGNHFLELQRCVDTEQLWLMIHTGSRGMGPAIRDYHLHHSSGKSASLKYLDIESEQGLAYFNDLCWAREYANANRLKILERCTALFHDLFSISVDESKMIHCDHNHLDLITVNKQDLLIHRKGACSVTKGEAAIIPGSMGSDSFHVVGKGNADSLFSSSHGAGRCMSRQLARKTITSNNLSKQLSGIYYQQEKLRLLTEEAPTSYKNIEKVMSLQKKLVKVTRRLSPVLSYKGT</sequence>
<keyword evidence="7" id="KW-0342">GTP-binding</keyword>
<evidence type="ECO:0000256" key="9">
    <source>
        <dbReference type="ARBA" id="ARBA00047746"/>
    </source>
</evidence>
<comment type="catalytic activity">
    <reaction evidence="9">
        <text>a 3'-end 3'-phospho-ribonucleotide-RNA + a 5'-end dephospho-ribonucleoside-RNA + GTP = a ribonucleotidyl-ribonucleotide-RNA + GMP + diphosphate</text>
        <dbReference type="Rhea" id="RHEA:68076"/>
        <dbReference type="Rhea" id="RHEA-COMP:10463"/>
        <dbReference type="Rhea" id="RHEA-COMP:13936"/>
        <dbReference type="Rhea" id="RHEA-COMP:17355"/>
        <dbReference type="ChEBI" id="CHEBI:33019"/>
        <dbReference type="ChEBI" id="CHEBI:37565"/>
        <dbReference type="ChEBI" id="CHEBI:58115"/>
        <dbReference type="ChEBI" id="CHEBI:83062"/>
        <dbReference type="ChEBI" id="CHEBI:138284"/>
        <dbReference type="ChEBI" id="CHEBI:173118"/>
        <dbReference type="EC" id="6.5.1.8"/>
    </reaction>
</comment>
<evidence type="ECO:0000256" key="7">
    <source>
        <dbReference type="ARBA" id="ARBA00023134"/>
    </source>
</evidence>
<dbReference type="EC" id="6.5.1.8" evidence="2"/>
<dbReference type="Pfam" id="PF01139">
    <property type="entry name" value="RtcB"/>
    <property type="match status" value="2"/>
</dbReference>
<reference evidence="11" key="1">
    <citation type="submission" date="2023-09" db="EMBL/GenBank/DDBJ databases">
        <authorList>
            <person name="Li S."/>
            <person name="Li X."/>
            <person name="Zhang C."/>
            <person name="Zhao Z."/>
        </authorList>
    </citation>
    <scope>NUCLEOTIDE SEQUENCE [LARGE SCALE GENOMIC DNA]</scope>
    <source>
        <strain evidence="11">SQ345</strain>
    </source>
</reference>
<evidence type="ECO:0000256" key="8">
    <source>
        <dbReference type="ARBA" id="ARBA00023211"/>
    </source>
</evidence>
<keyword evidence="3 10" id="KW-0436">Ligase</keyword>
<dbReference type="GO" id="GO:0170057">
    <property type="term" value="F:RNA ligase (GTP) activity"/>
    <property type="evidence" value="ECO:0007669"/>
    <property type="project" value="UniProtKB-EC"/>
</dbReference>
<evidence type="ECO:0000256" key="1">
    <source>
        <dbReference type="ARBA" id="ARBA00001936"/>
    </source>
</evidence>
<dbReference type="InterPro" id="IPR036025">
    <property type="entry name" value="RtcB-like_sf"/>
</dbReference>
<dbReference type="InterPro" id="IPR001233">
    <property type="entry name" value="RtcB"/>
</dbReference>
<dbReference type="SUPFAM" id="SSF103365">
    <property type="entry name" value="Hypothetical protein PH1602"/>
    <property type="match status" value="1"/>
</dbReference>
<dbReference type="EMBL" id="CP134146">
    <property type="protein sequence ID" value="WNC68011.1"/>
    <property type="molecule type" value="Genomic_DNA"/>
</dbReference>
<keyword evidence="5" id="KW-0547">Nucleotide-binding</keyword>
<accession>A0ABY9TGS9</accession>
<dbReference type="InterPro" id="IPR052915">
    <property type="entry name" value="RtcB-like"/>
</dbReference>
<name>A0ABY9TGS9_9GAMM</name>
<gene>
    <name evidence="10" type="ORF">RI845_15985</name>
</gene>
<dbReference type="Proteomes" id="UP001248581">
    <property type="component" value="Chromosome"/>
</dbReference>